<reference evidence="1" key="1">
    <citation type="submission" date="2019-08" db="EMBL/GenBank/DDBJ databases">
        <authorList>
            <person name="Kucharzyk K."/>
            <person name="Murdoch R.W."/>
            <person name="Higgins S."/>
            <person name="Loffler F."/>
        </authorList>
    </citation>
    <scope>NUCLEOTIDE SEQUENCE</scope>
</reference>
<dbReference type="AlphaFoldDB" id="A0A644TP69"/>
<protein>
    <submittedName>
        <fullName evidence="1">Uncharacterized protein</fullName>
    </submittedName>
</protein>
<evidence type="ECO:0000313" key="1">
    <source>
        <dbReference type="EMBL" id="MPL68778.1"/>
    </source>
</evidence>
<organism evidence="1">
    <name type="scientific">bioreactor metagenome</name>
    <dbReference type="NCBI Taxonomy" id="1076179"/>
    <lineage>
        <taxon>unclassified sequences</taxon>
        <taxon>metagenomes</taxon>
        <taxon>ecological metagenomes</taxon>
    </lineage>
</organism>
<sequence>MSYELKKIHSSSGDGREVAFLKLAGARRRRWLVLGEFAKYAFCGLKRKRRDFERSVLKYVSIKIPALTHSGRKSQVCVNQPDRLTHPARTLYPPFVFSPCLSAFIAFSAFHPGPPSGDGRKVAFLKLAGANAEATAGVGRICKIRFLRPEKEAPGF</sequence>
<comment type="caution">
    <text evidence="1">The sequence shown here is derived from an EMBL/GenBank/DDBJ whole genome shotgun (WGS) entry which is preliminary data.</text>
</comment>
<proteinExistence type="predicted"/>
<name>A0A644TP69_9ZZZZ</name>
<gene>
    <name evidence="1" type="ORF">SDC9_14507</name>
</gene>
<accession>A0A644TP69</accession>
<dbReference type="EMBL" id="VSSQ01000043">
    <property type="protein sequence ID" value="MPL68778.1"/>
    <property type="molecule type" value="Genomic_DNA"/>
</dbReference>